<dbReference type="PANTHER" id="PTHR44227:SF3">
    <property type="entry name" value="PROTEIN O-MANNOSYL-TRANSFERASE TMTC4"/>
    <property type="match status" value="1"/>
</dbReference>
<sequence length="247" mass="28596">MPLFYVEQYPAFDMANSVFSPFESGRPKKWTRLEPSIRYGDIGGAKYRQANQLIKLSNKFLAEGNSSGNKRHCQNKALFVLYNPPIQKHRGEELIYPPGEVHNFIAVNYWMSGLLDGFLQAKLRYTTTEEEIVLNDTTSNRRMKQKLSHRHLSRNNERTKSSVRTLFDIAPHNVCHMPLLVLLSTICFSTNINGDFVFDDTEAIVNNAVVRDNRRLLDVFRTDFWGRPIRSAYSHKSYRPITTLTFT</sequence>
<dbReference type="InterPro" id="IPR052346">
    <property type="entry name" value="O-mannosyl-transferase_TMTC"/>
</dbReference>
<reference evidence="3 4" key="1">
    <citation type="submission" date="2014-11" db="EMBL/GenBank/DDBJ databases">
        <title>Genetic blueprint of the zoonotic pathogen Toxocara canis.</title>
        <authorList>
            <person name="Zhu X.-Q."/>
            <person name="Korhonen P.K."/>
            <person name="Cai H."/>
            <person name="Young N.D."/>
            <person name="Nejsum P."/>
            <person name="von Samson-Himmelstjerna G."/>
            <person name="Boag P.R."/>
            <person name="Tan P."/>
            <person name="Li Q."/>
            <person name="Min J."/>
            <person name="Yang Y."/>
            <person name="Wang X."/>
            <person name="Fang X."/>
            <person name="Hall R.S."/>
            <person name="Hofmann A."/>
            <person name="Sternberg P.W."/>
            <person name="Jex A.R."/>
            <person name="Gasser R.B."/>
        </authorList>
    </citation>
    <scope>NUCLEOTIDE SEQUENCE [LARGE SCALE GENOMIC DNA]</scope>
    <source>
        <strain evidence="3">PN_DK_2014</strain>
    </source>
</reference>
<dbReference type="EMBL" id="JPKZ01003125">
    <property type="protein sequence ID" value="KHN73319.1"/>
    <property type="molecule type" value="Genomic_DNA"/>
</dbReference>
<protein>
    <submittedName>
        <fullName evidence="3">Transmembrane and TPR repeat-containing protein 4</fullName>
    </submittedName>
</protein>
<dbReference type="GO" id="GO:0030968">
    <property type="term" value="P:endoplasmic reticulum unfolded protein response"/>
    <property type="evidence" value="ECO:0007669"/>
    <property type="project" value="TreeGrafter"/>
</dbReference>
<dbReference type="PANTHER" id="PTHR44227">
    <property type="match status" value="1"/>
</dbReference>
<dbReference type="STRING" id="6265.A0A0B2UVQ5"/>
<dbReference type="OrthoDB" id="1658288at2759"/>
<keyword evidence="3" id="KW-0472">Membrane</keyword>
<keyword evidence="3" id="KW-0812">Transmembrane</keyword>
<keyword evidence="2" id="KW-0802">TPR repeat</keyword>
<organism evidence="3 4">
    <name type="scientific">Toxocara canis</name>
    <name type="common">Canine roundworm</name>
    <dbReference type="NCBI Taxonomy" id="6265"/>
    <lineage>
        <taxon>Eukaryota</taxon>
        <taxon>Metazoa</taxon>
        <taxon>Ecdysozoa</taxon>
        <taxon>Nematoda</taxon>
        <taxon>Chromadorea</taxon>
        <taxon>Rhabditida</taxon>
        <taxon>Spirurina</taxon>
        <taxon>Ascaridomorpha</taxon>
        <taxon>Ascaridoidea</taxon>
        <taxon>Toxocaridae</taxon>
        <taxon>Toxocara</taxon>
    </lineage>
</organism>
<evidence type="ECO:0000256" key="2">
    <source>
        <dbReference type="ARBA" id="ARBA00022803"/>
    </source>
</evidence>
<dbReference type="GO" id="GO:0035269">
    <property type="term" value="P:protein O-linked glycosylation via mannose"/>
    <property type="evidence" value="ECO:0007669"/>
    <property type="project" value="TreeGrafter"/>
</dbReference>
<evidence type="ECO:0000313" key="3">
    <source>
        <dbReference type="EMBL" id="KHN73319.1"/>
    </source>
</evidence>
<dbReference type="Proteomes" id="UP000031036">
    <property type="component" value="Unassembled WGS sequence"/>
</dbReference>
<proteinExistence type="predicted"/>
<dbReference type="GO" id="GO:0005783">
    <property type="term" value="C:endoplasmic reticulum"/>
    <property type="evidence" value="ECO:0007669"/>
    <property type="project" value="TreeGrafter"/>
</dbReference>
<accession>A0A0B2UVQ5</accession>
<evidence type="ECO:0000256" key="1">
    <source>
        <dbReference type="ARBA" id="ARBA00022737"/>
    </source>
</evidence>
<keyword evidence="1" id="KW-0677">Repeat</keyword>
<name>A0A0B2UVQ5_TOXCA</name>
<dbReference type="AlphaFoldDB" id="A0A0B2UVQ5"/>
<gene>
    <name evidence="3" type="primary">Tmtc4</name>
    <name evidence="3" type="ORF">Tcan_18246</name>
</gene>
<dbReference type="GO" id="GO:0000030">
    <property type="term" value="F:mannosyltransferase activity"/>
    <property type="evidence" value="ECO:0007669"/>
    <property type="project" value="TreeGrafter"/>
</dbReference>
<evidence type="ECO:0000313" key="4">
    <source>
        <dbReference type="Proteomes" id="UP000031036"/>
    </source>
</evidence>
<keyword evidence="4" id="KW-1185">Reference proteome</keyword>
<comment type="caution">
    <text evidence="3">The sequence shown here is derived from an EMBL/GenBank/DDBJ whole genome shotgun (WGS) entry which is preliminary data.</text>
</comment>